<keyword evidence="1" id="KW-0808">Transferase</keyword>
<organism evidence="8 9">
    <name type="scientific">Gossypium australe</name>
    <dbReference type="NCBI Taxonomy" id="47621"/>
    <lineage>
        <taxon>Eukaryota</taxon>
        <taxon>Viridiplantae</taxon>
        <taxon>Streptophyta</taxon>
        <taxon>Embryophyta</taxon>
        <taxon>Tracheophyta</taxon>
        <taxon>Spermatophyta</taxon>
        <taxon>Magnoliopsida</taxon>
        <taxon>eudicotyledons</taxon>
        <taxon>Gunneridae</taxon>
        <taxon>Pentapetalae</taxon>
        <taxon>rosids</taxon>
        <taxon>malvids</taxon>
        <taxon>Malvales</taxon>
        <taxon>Malvaceae</taxon>
        <taxon>Malvoideae</taxon>
        <taxon>Gossypium</taxon>
    </lineage>
</organism>
<keyword evidence="3" id="KW-0540">Nuclease</keyword>
<gene>
    <name evidence="8" type="ORF">EPI10_001980</name>
</gene>
<dbReference type="GO" id="GO:0003964">
    <property type="term" value="F:RNA-directed DNA polymerase activity"/>
    <property type="evidence" value="ECO:0007669"/>
    <property type="project" value="UniProtKB-KW"/>
</dbReference>
<reference evidence="9" key="1">
    <citation type="journal article" date="2019" name="Plant Biotechnol. J.">
        <title>Genome sequencing of the Australian wild diploid species Gossypium australe highlights disease resistance and delayed gland morphogenesis.</title>
        <authorList>
            <person name="Cai Y."/>
            <person name="Cai X."/>
            <person name="Wang Q."/>
            <person name="Wang P."/>
            <person name="Zhang Y."/>
            <person name="Cai C."/>
            <person name="Xu Y."/>
            <person name="Wang K."/>
            <person name="Zhou Z."/>
            <person name="Wang C."/>
            <person name="Geng S."/>
            <person name="Li B."/>
            <person name="Dong Q."/>
            <person name="Hou Y."/>
            <person name="Wang H."/>
            <person name="Ai P."/>
            <person name="Liu Z."/>
            <person name="Yi F."/>
            <person name="Sun M."/>
            <person name="An G."/>
            <person name="Cheng J."/>
            <person name="Zhang Y."/>
            <person name="Shi Q."/>
            <person name="Xie Y."/>
            <person name="Shi X."/>
            <person name="Chang Y."/>
            <person name="Huang F."/>
            <person name="Chen Y."/>
            <person name="Hong S."/>
            <person name="Mi L."/>
            <person name="Sun Q."/>
            <person name="Zhang L."/>
            <person name="Zhou B."/>
            <person name="Peng R."/>
            <person name="Zhang X."/>
            <person name="Liu F."/>
        </authorList>
    </citation>
    <scope>NUCLEOTIDE SEQUENCE [LARGE SCALE GENOMIC DNA]</scope>
    <source>
        <strain evidence="9">cv. PA1801</strain>
    </source>
</reference>
<dbReference type="Proteomes" id="UP000325315">
    <property type="component" value="Unassembled WGS sequence"/>
</dbReference>
<dbReference type="InterPro" id="IPR043502">
    <property type="entry name" value="DNA/RNA_pol_sf"/>
</dbReference>
<evidence type="ECO:0000256" key="4">
    <source>
        <dbReference type="ARBA" id="ARBA00022759"/>
    </source>
</evidence>
<dbReference type="SUPFAM" id="SSF56672">
    <property type="entry name" value="DNA/RNA polymerases"/>
    <property type="match status" value="1"/>
</dbReference>
<keyword evidence="2" id="KW-0548">Nucleotidyltransferase</keyword>
<dbReference type="InterPro" id="IPR041373">
    <property type="entry name" value="RT_RNaseH"/>
</dbReference>
<keyword evidence="4" id="KW-0255">Endonuclease</keyword>
<dbReference type="OrthoDB" id="5554229at2759"/>
<evidence type="ECO:0000256" key="3">
    <source>
        <dbReference type="ARBA" id="ARBA00022722"/>
    </source>
</evidence>
<comment type="caution">
    <text evidence="8">The sequence shown here is derived from an EMBL/GenBank/DDBJ whole genome shotgun (WGS) entry which is preliminary data.</text>
</comment>
<feature type="domain" description="Reverse transcriptase RNase H-like" evidence="7">
    <location>
        <begin position="4"/>
        <end position="52"/>
    </location>
</feature>
<evidence type="ECO:0000256" key="2">
    <source>
        <dbReference type="ARBA" id="ARBA00022695"/>
    </source>
</evidence>
<evidence type="ECO:0000256" key="6">
    <source>
        <dbReference type="ARBA" id="ARBA00022918"/>
    </source>
</evidence>
<keyword evidence="6" id="KW-0695">RNA-directed DNA polymerase</keyword>
<evidence type="ECO:0000256" key="5">
    <source>
        <dbReference type="ARBA" id="ARBA00022801"/>
    </source>
</evidence>
<keyword evidence="9" id="KW-1185">Reference proteome</keyword>
<sequence length="73" mass="8903">MHRVVTALKIWRHYIYGEKCYIYTDHKSLKCLLIQKKLNLRQRRWIKLLKDYNCIIEYHPEKANAVADALSRK</sequence>
<proteinExistence type="predicted"/>
<protein>
    <submittedName>
        <fullName evidence="8">Integrase</fullName>
    </submittedName>
</protein>
<keyword evidence="5" id="KW-0378">Hydrolase</keyword>
<accession>A0A5B6VD04</accession>
<evidence type="ECO:0000259" key="7">
    <source>
        <dbReference type="Pfam" id="PF17917"/>
    </source>
</evidence>
<dbReference type="PANTHER" id="PTHR34072:SF52">
    <property type="entry name" value="RIBONUCLEASE H"/>
    <property type="match status" value="1"/>
</dbReference>
<dbReference type="GO" id="GO:0004519">
    <property type="term" value="F:endonuclease activity"/>
    <property type="evidence" value="ECO:0007669"/>
    <property type="project" value="UniProtKB-KW"/>
</dbReference>
<evidence type="ECO:0000313" key="9">
    <source>
        <dbReference type="Proteomes" id="UP000325315"/>
    </source>
</evidence>
<evidence type="ECO:0000256" key="1">
    <source>
        <dbReference type="ARBA" id="ARBA00022679"/>
    </source>
</evidence>
<dbReference type="AlphaFoldDB" id="A0A5B6VD04"/>
<dbReference type="PANTHER" id="PTHR34072">
    <property type="entry name" value="ENZYMATIC POLYPROTEIN-RELATED"/>
    <property type="match status" value="1"/>
</dbReference>
<evidence type="ECO:0000313" key="8">
    <source>
        <dbReference type="EMBL" id="KAA3466921.1"/>
    </source>
</evidence>
<dbReference type="GO" id="GO:0016787">
    <property type="term" value="F:hydrolase activity"/>
    <property type="evidence" value="ECO:0007669"/>
    <property type="project" value="UniProtKB-KW"/>
</dbReference>
<name>A0A5B6VD04_9ROSI</name>
<dbReference type="Pfam" id="PF17917">
    <property type="entry name" value="RT_RNaseH"/>
    <property type="match status" value="1"/>
</dbReference>
<dbReference type="EMBL" id="SMMG02000007">
    <property type="protein sequence ID" value="KAA3466921.1"/>
    <property type="molecule type" value="Genomic_DNA"/>
</dbReference>